<evidence type="ECO:0000256" key="4">
    <source>
        <dbReference type="ARBA" id="ARBA00023163"/>
    </source>
</evidence>
<proteinExistence type="inferred from homology"/>
<evidence type="ECO:0000313" key="7">
    <source>
        <dbReference type="EMBL" id="RCX17461.1"/>
    </source>
</evidence>
<accession>A0A369B7Q5</accession>
<keyword evidence="8" id="KW-1185">Reference proteome</keyword>
<feature type="domain" description="RNA polymerase sigma factor 70 region 4 type 2" evidence="6">
    <location>
        <begin position="127"/>
        <end position="178"/>
    </location>
</feature>
<reference evidence="7 8" key="1">
    <citation type="submission" date="2018-07" db="EMBL/GenBank/DDBJ databases">
        <title>Genomic Encyclopedia of Type Strains, Phase IV (KMG-IV): sequencing the most valuable type-strain genomes for metagenomic binning, comparative biology and taxonomic classification.</title>
        <authorList>
            <person name="Goeker M."/>
        </authorList>
    </citation>
    <scope>NUCLEOTIDE SEQUENCE [LARGE SCALE GENOMIC DNA]</scope>
    <source>
        <strain evidence="7 8">DSM 27016</strain>
    </source>
</reference>
<dbReference type="AlphaFoldDB" id="A0A369B7Q5"/>
<feature type="domain" description="RNA polymerase sigma-70 region 2" evidence="5">
    <location>
        <begin position="29"/>
        <end position="96"/>
    </location>
</feature>
<evidence type="ECO:0000256" key="2">
    <source>
        <dbReference type="ARBA" id="ARBA00023015"/>
    </source>
</evidence>
<dbReference type="Proteomes" id="UP000253034">
    <property type="component" value="Unassembled WGS sequence"/>
</dbReference>
<dbReference type="Pfam" id="PF04542">
    <property type="entry name" value="Sigma70_r2"/>
    <property type="match status" value="1"/>
</dbReference>
<evidence type="ECO:0000256" key="3">
    <source>
        <dbReference type="ARBA" id="ARBA00023082"/>
    </source>
</evidence>
<keyword evidence="2" id="KW-0805">Transcription regulation</keyword>
<sequence length="186" mass="21756">MQQHVLSNPLFGKEIEQKVSEEEQFSCIFEACYKRVYNYIYYRVYCQYTAEDLTSQAFEKAMLKIATYEKSKSPFEVWLFAIARNVVNDHFRGQKKQRLFSLESIRELVSSKKDPEGMVIKGETNDMLSRALNTLSARERNIIALRFGGNLKNREIADILHMTESNVGVTLYRTMRKLKNEMKGEI</sequence>
<dbReference type="InterPro" id="IPR013324">
    <property type="entry name" value="RNA_pol_sigma_r3/r4-like"/>
</dbReference>
<dbReference type="NCBIfam" id="TIGR02937">
    <property type="entry name" value="sigma70-ECF"/>
    <property type="match status" value="1"/>
</dbReference>
<dbReference type="InterPro" id="IPR039425">
    <property type="entry name" value="RNA_pol_sigma-70-like"/>
</dbReference>
<dbReference type="EMBL" id="QPJT01000007">
    <property type="protein sequence ID" value="RCX17461.1"/>
    <property type="molecule type" value="Genomic_DNA"/>
</dbReference>
<dbReference type="SUPFAM" id="SSF88659">
    <property type="entry name" value="Sigma3 and sigma4 domains of RNA polymerase sigma factors"/>
    <property type="match status" value="1"/>
</dbReference>
<organism evidence="7 8">
    <name type="scientific">Anaerobacterium chartisolvens</name>
    <dbReference type="NCBI Taxonomy" id="1297424"/>
    <lineage>
        <taxon>Bacteria</taxon>
        <taxon>Bacillati</taxon>
        <taxon>Bacillota</taxon>
        <taxon>Clostridia</taxon>
        <taxon>Eubacteriales</taxon>
        <taxon>Oscillospiraceae</taxon>
        <taxon>Anaerobacterium</taxon>
    </lineage>
</organism>
<evidence type="ECO:0000259" key="6">
    <source>
        <dbReference type="Pfam" id="PF08281"/>
    </source>
</evidence>
<dbReference type="InterPro" id="IPR014284">
    <property type="entry name" value="RNA_pol_sigma-70_dom"/>
</dbReference>
<dbReference type="Gene3D" id="1.10.10.10">
    <property type="entry name" value="Winged helix-like DNA-binding domain superfamily/Winged helix DNA-binding domain"/>
    <property type="match status" value="1"/>
</dbReference>
<dbReference type="CDD" id="cd06171">
    <property type="entry name" value="Sigma70_r4"/>
    <property type="match status" value="1"/>
</dbReference>
<protein>
    <submittedName>
        <fullName evidence="7">RNA polymerase sigma-70 factor (ECF subfamily)</fullName>
    </submittedName>
</protein>
<dbReference type="OrthoDB" id="9784984at2"/>
<dbReference type="PANTHER" id="PTHR43133">
    <property type="entry name" value="RNA POLYMERASE ECF-TYPE SIGMA FACTO"/>
    <property type="match status" value="1"/>
</dbReference>
<dbReference type="InterPro" id="IPR007627">
    <property type="entry name" value="RNA_pol_sigma70_r2"/>
</dbReference>
<dbReference type="SUPFAM" id="SSF88946">
    <property type="entry name" value="Sigma2 domain of RNA polymerase sigma factors"/>
    <property type="match status" value="1"/>
</dbReference>
<dbReference type="GO" id="GO:0006352">
    <property type="term" value="P:DNA-templated transcription initiation"/>
    <property type="evidence" value="ECO:0007669"/>
    <property type="project" value="InterPro"/>
</dbReference>
<evidence type="ECO:0000256" key="1">
    <source>
        <dbReference type="ARBA" id="ARBA00010641"/>
    </source>
</evidence>
<comment type="similarity">
    <text evidence="1">Belongs to the sigma-70 factor family. ECF subfamily.</text>
</comment>
<evidence type="ECO:0000259" key="5">
    <source>
        <dbReference type="Pfam" id="PF04542"/>
    </source>
</evidence>
<dbReference type="InterPro" id="IPR013249">
    <property type="entry name" value="RNA_pol_sigma70_r4_t2"/>
</dbReference>
<dbReference type="InterPro" id="IPR036388">
    <property type="entry name" value="WH-like_DNA-bd_sf"/>
</dbReference>
<keyword evidence="4" id="KW-0804">Transcription</keyword>
<dbReference type="PANTHER" id="PTHR43133:SF57">
    <property type="entry name" value="RNA POLYMERASE SIGMA-70 FACTOR"/>
    <property type="match status" value="1"/>
</dbReference>
<dbReference type="GO" id="GO:0016987">
    <property type="term" value="F:sigma factor activity"/>
    <property type="evidence" value="ECO:0007669"/>
    <property type="project" value="UniProtKB-KW"/>
</dbReference>
<keyword evidence="3" id="KW-0731">Sigma factor</keyword>
<dbReference type="GO" id="GO:0003677">
    <property type="term" value="F:DNA binding"/>
    <property type="evidence" value="ECO:0007669"/>
    <property type="project" value="InterPro"/>
</dbReference>
<name>A0A369B7Q5_9FIRM</name>
<gene>
    <name evidence="7" type="ORF">DFR58_1074</name>
</gene>
<dbReference type="InterPro" id="IPR013325">
    <property type="entry name" value="RNA_pol_sigma_r2"/>
</dbReference>
<dbReference type="RefSeq" id="WP_114297186.1">
    <property type="nucleotide sequence ID" value="NZ_QPJT01000007.1"/>
</dbReference>
<comment type="caution">
    <text evidence="7">The sequence shown here is derived from an EMBL/GenBank/DDBJ whole genome shotgun (WGS) entry which is preliminary data.</text>
</comment>
<dbReference type="Pfam" id="PF08281">
    <property type="entry name" value="Sigma70_r4_2"/>
    <property type="match status" value="1"/>
</dbReference>
<dbReference type="Gene3D" id="1.10.1740.10">
    <property type="match status" value="1"/>
</dbReference>
<evidence type="ECO:0000313" key="8">
    <source>
        <dbReference type="Proteomes" id="UP000253034"/>
    </source>
</evidence>